<dbReference type="KEGG" id="many:MANY_50080"/>
<proteinExistence type="predicted"/>
<name>A0A6N4WKP1_9MYCO</name>
<dbReference type="Proteomes" id="UP000467249">
    <property type="component" value="Chromosome"/>
</dbReference>
<gene>
    <name evidence="1" type="ORF">MANY_50080</name>
</gene>
<keyword evidence="2" id="KW-1185">Reference proteome</keyword>
<dbReference type="EMBL" id="AP022620">
    <property type="protein sequence ID" value="BBZ79671.1"/>
    <property type="molecule type" value="Genomic_DNA"/>
</dbReference>
<sequence>MLGVGVASTTDREFAVEVVDAAASAAVLGVRRDPATAVVGLDGAAMMSVLAAGVADAALRAEATGVVVALRTRGDFAVDGEACERAAADAVWPVAGPESAPVSAVATAAPATMAAPTPSVTAPALSHIRAPGFLRGPETSG</sequence>
<reference evidence="1 2" key="1">
    <citation type="journal article" date="2019" name="Emerg. Microbes Infect.">
        <title>Comprehensive subspecies identification of 175 nontuberculous mycobacteria species based on 7547 genomic profiles.</title>
        <authorList>
            <person name="Matsumoto Y."/>
            <person name="Kinjo T."/>
            <person name="Motooka D."/>
            <person name="Nabeya D."/>
            <person name="Jung N."/>
            <person name="Uechi K."/>
            <person name="Horii T."/>
            <person name="Iida T."/>
            <person name="Fujita J."/>
            <person name="Nakamura S."/>
        </authorList>
    </citation>
    <scope>NUCLEOTIDE SEQUENCE [LARGE SCALE GENOMIC DNA]</scope>
    <source>
        <strain evidence="1 2">JCM 30275</strain>
    </source>
</reference>
<accession>A0A6N4WKP1</accession>
<organism evidence="1 2">
    <name type="scientific">Mycolicibacterium anyangense</name>
    <dbReference type="NCBI Taxonomy" id="1431246"/>
    <lineage>
        <taxon>Bacteria</taxon>
        <taxon>Bacillati</taxon>
        <taxon>Actinomycetota</taxon>
        <taxon>Actinomycetes</taxon>
        <taxon>Mycobacteriales</taxon>
        <taxon>Mycobacteriaceae</taxon>
        <taxon>Mycolicibacterium</taxon>
    </lineage>
</organism>
<protein>
    <submittedName>
        <fullName evidence="1">Uncharacterized protein</fullName>
    </submittedName>
</protein>
<dbReference type="AlphaFoldDB" id="A0A6N4WKP1"/>
<evidence type="ECO:0000313" key="1">
    <source>
        <dbReference type="EMBL" id="BBZ79671.1"/>
    </source>
</evidence>
<evidence type="ECO:0000313" key="2">
    <source>
        <dbReference type="Proteomes" id="UP000467249"/>
    </source>
</evidence>